<evidence type="ECO:0000256" key="1">
    <source>
        <dbReference type="ARBA" id="ARBA00022679"/>
    </source>
</evidence>
<dbReference type="InterPro" id="IPR000182">
    <property type="entry name" value="GNAT_dom"/>
</dbReference>
<dbReference type="CDD" id="cd04301">
    <property type="entry name" value="NAT_SF"/>
    <property type="match status" value="1"/>
</dbReference>
<dbReference type="PANTHER" id="PTHR13947">
    <property type="entry name" value="GNAT FAMILY N-ACETYLTRANSFERASE"/>
    <property type="match status" value="1"/>
</dbReference>
<dbReference type="Pfam" id="PF12802">
    <property type="entry name" value="MarR_2"/>
    <property type="match status" value="1"/>
</dbReference>
<dbReference type="CDD" id="cd00090">
    <property type="entry name" value="HTH_ARSR"/>
    <property type="match status" value="1"/>
</dbReference>
<dbReference type="InterPro" id="IPR011991">
    <property type="entry name" value="ArsR-like_HTH"/>
</dbReference>
<feature type="domain" description="N-acetyltransferase" evidence="3">
    <location>
        <begin position="176"/>
        <end position="317"/>
    </location>
</feature>
<dbReference type="PROSITE" id="PS50995">
    <property type="entry name" value="HTH_MARR_2"/>
    <property type="match status" value="1"/>
</dbReference>
<dbReference type="EMBL" id="WRXO01000008">
    <property type="protein sequence ID" value="MVT43511.1"/>
    <property type="molecule type" value="Genomic_DNA"/>
</dbReference>
<dbReference type="InterPro" id="IPR016181">
    <property type="entry name" value="Acyl_CoA_acyltransferase"/>
</dbReference>
<proteinExistence type="predicted"/>
<protein>
    <submittedName>
        <fullName evidence="4">GNAT family N-acetyltransferase</fullName>
    </submittedName>
</protein>
<dbReference type="Gene3D" id="3.40.630.30">
    <property type="match status" value="1"/>
</dbReference>
<evidence type="ECO:0000259" key="2">
    <source>
        <dbReference type="PROSITE" id="PS50995"/>
    </source>
</evidence>
<reference evidence="4 5" key="1">
    <citation type="submission" date="2019-12" db="EMBL/GenBank/DDBJ databases">
        <title>The draft genomic sequence of strain Chitinophaga oryziterrae JCM 16595.</title>
        <authorList>
            <person name="Zhang X."/>
        </authorList>
    </citation>
    <scope>NUCLEOTIDE SEQUENCE [LARGE SCALE GENOMIC DNA]</scope>
    <source>
        <strain evidence="4 5">JCM 16595</strain>
    </source>
</reference>
<dbReference type="OrthoDB" id="1431064at2"/>
<dbReference type="InterPro" id="IPR036388">
    <property type="entry name" value="WH-like_DNA-bd_sf"/>
</dbReference>
<dbReference type="RefSeq" id="WP_157302228.1">
    <property type="nucleotide sequence ID" value="NZ_BAAAZB010000021.1"/>
</dbReference>
<dbReference type="PANTHER" id="PTHR13947:SF37">
    <property type="entry name" value="LD18367P"/>
    <property type="match status" value="1"/>
</dbReference>
<dbReference type="AlphaFoldDB" id="A0A6N8JG89"/>
<name>A0A6N8JG89_9BACT</name>
<dbReference type="PROSITE" id="PS51186">
    <property type="entry name" value="GNAT"/>
    <property type="match status" value="1"/>
</dbReference>
<gene>
    <name evidence="4" type="ORF">GO495_23130</name>
</gene>
<dbReference type="InterPro" id="IPR000835">
    <property type="entry name" value="HTH_MarR-typ"/>
</dbReference>
<evidence type="ECO:0000313" key="4">
    <source>
        <dbReference type="EMBL" id="MVT43511.1"/>
    </source>
</evidence>
<dbReference type="Pfam" id="PF00583">
    <property type="entry name" value="Acetyltransf_1"/>
    <property type="match status" value="1"/>
</dbReference>
<dbReference type="InterPro" id="IPR036390">
    <property type="entry name" value="WH_DNA-bd_sf"/>
</dbReference>
<evidence type="ECO:0000313" key="5">
    <source>
        <dbReference type="Proteomes" id="UP000468388"/>
    </source>
</evidence>
<keyword evidence="1 4" id="KW-0808">Transferase</keyword>
<comment type="caution">
    <text evidence="4">The sequence shown here is derived from an EMBL/GenBank/DDBJ whole genome shotgun (WGS) entry which is preliminary data.</text>
</comment>
<dbReference type="GO" id="GO:0003700">
    <property type="term" value="F:DNA-binding transcription factor activity"/>
    <property type="evidence" value="ECO:0007669"/>
    <property type="project" value="InterPro"/>
</dbReference>
<dbReference type="Proteomes" id="UP000468388">
    <property type="component" value="Unassembled WGS sequence"/>
</dbReference>
<accession>A0A6N8JG89</accession>
<feature type="domain" description="HTH marR-type" evidence="2">
    <location>
        <begin position="9"/>
        <end position="155"/>
    </location>
</feature>
<keyword evidence="5" id="KW-1185">Reference proteome</keyword>
<evidence type="ECO:0000259" key="3">
    <source>
        <dbReference type="PROSITE" id="PS51186"/>
    </source>
</evidence>
<dbReference type="SUPFAM" id="SSF46785">
    <property type="entry name" value="Winged helix' DNA-binding domain"/>
    <property type="match status" value="1"/>
</dbReference>
<dbReference type="GO" id="GO:0008080">
    <property type="term" value="F:N-acetyltransferase activity"/>
    <property type="evidence" value="ECO:0007669"/>
    <property type="project" value="InterPro"/>
</dbReference>
<dbReference type="SUPFAM" id="SSF55729">
    <property type="entry name" value="Acyl-CoA N-acyltransferases (Nat)"/>
    <property type="match status" value="1"/>
</dbReference>
<organism evidence="4 5">
    <name type="scientific">Chitinophaga oryziterrae</name>
    <dbReference type="NCBI Taxonomy" id="1031224"/>
    <lineage>
        <taxon>Bacteria</taxon>
        <taxon>Pseudomonadati</taxon>
        <taxon>Bacteroidota</taxon>
        <taxon>Chitinophagia</taxon>
        <taxon>Chitinophagales</taxon>
        <taxon>Chitinophagaceae</taxon>
        <taxon>Chitinophaga</taxon>
    </lineage>
</organism>
<dbReference type="InterPro" id="IPR050769">
    <property type="entry name" value="NAT_camello-type"/>
</dbReference>
<dbReference type="Gene3D" id="1.10.10.10">
    <property type="entry name" value="Winged helix-like DNA-binding domain superfamily/Winged helix DNA-binding domain"/>
    <property type="match status" value="1"/>
</dbReference>
<sequence>MKLFEKTGKMALGSRLRLMTARITDDAAMIYGLYGVEFSPKWFPVFFVLSEDGENTITEIANEIGHSQPSVSKIIQEMTAAGLVQENRESPDKRRNVVALTKKGKKVSERIKVQCADVDAAIESIISEARHNLWEAIEEWEFLLEQKSLLRRVQEQKKLRESKDVQIVNYEDQYQAAFKSLNEEWISTYFQMEEADYKALDNPKGYILDKGGKIFVALYNNEPVGVCALIKMNDPDYDFELAKMAVSPKIQGKSVGWLLGQAVVNAAKELGASRIYLESNTALKPAINLYQKLGFKKVVGRSTPYERCNIQMELQLM</sequence>